<protein>
    <recommendedName>
        <fullName evidence="2">GmrSD restriction endonucleases N-terminal domain-containing protein</fullName>
    </recommendedName>
</protein>
<feature type="compositionally biased region" description="Low complexity" evidence="1">
    <location>
        <begin position="513"/>
        <end position="542"/>
    </location>
</feature>
<dbReference type="PANTHER" id="PTHR39639">
    <property type="entry name" value="CHROMOSOME 16, WHOLE GENOME SHOTGUN SEQUENCE"/>
    <property type="match status" value="1"/>
</dbReference>
<feature type="compositionally biased region" description="Low complexity" evidence="1">
    <location>
        <begin position="635"/>
        <end position="657"/>
    </location>
</feature>
<keyword evidence="4" id="KW-1185">Reference proteome</keyword>
<accession>A0A8H6ZPB8</accession>
<organism evidence="3 4">
    <name type="scientific">Pleurotus ostreatus</name>
    <name type="common">Oyster mushroom</name>
    <name type="synonym">White-rot fungus</name>
    <dbReference type="NCBI Taxonomy" id="5322"/>
    <lineage>
        <taxon>Eukaryota</taxon>
        <taxon>Fungi</taxon>
        <taxon>Dikarya</taxon>
        <taxon>Basidiomycota</taxon>
        <taxon>Agaricomycotina</taxon>
        <taxon>Agaricomycetes</taxon>
        <taxon>Agaricomycetidae</taxon>
        <taxon>Agaricales</taxon>
        <taxon>Pleurotineae</taxon>
        <taxon>Pleurotaceae</taxon>
        <taxon>Pleurotus</taxon>
    </lineage>
</organism>
<evidence type="ECO:0000256" key="1">
    <source>
        <dbReference type="SAM" id="MobiDB-lite"/>
    </source>
</evidence>
<dbReference type="Pfam" id="PF03235">
    <property type="entry name" value="GmrSD_N"/>
    <property type="match status" value="1"/>
</dbReference>
<evidence type="ECO:0000313" key="4">
    <source>
        <dbReference type="Proteomes" id="UP000623687"/>
    </source>
</evidence>
<evidence type="ECO:0000259" key="2">
    <source>
        <dbReference type="Pfam" id="PF03235"/>
    </source>
</evidence>
<feature type="region of interest" description="Disordered" evidence="1">
    <location>
        <begin position="620"/>
        <end position="718"/>
    </location>
</feature>
<gene>
    <name evidence="3" type="ORF">PC9H_010338</name>
</gene>
<dbReference type="VEuPathDB" id="FungiDB:PC9H_010338"/>
<evidence type="ECO:0000313" key="3">
    <source>
        <dbReference type="EMBL" id="KAF7422183.1"/>
    </source>
</evidence>
<feature type="region of interest" description="Disordered" evidence="1">
    <location>
        <begin position="508"/>
        <end position="557"/>
    </location>
</feature>
<dbReference type="RefSeq" id="XP_036627215.1">
    <property type="nucleotide sequence ID" value="XM_036779832.1"/>
</dbReference>
<dbReference type="OrthoDB" id="5419821at2759"/>
<feature type="domain" description="GmrSD restriction endonucleases N-terminal" evidence="2">
    <location>
        <begin position="63"/>
        <end position="207"/>
    </location>
</feature>
<reference evidence="3" key="1">
    <citation type="submission" date="2019-07" db="EMBL/GenBank/DDBJ databases">
        <authorList>
            <person name="Palmer J.M."/>
        </authorList>
    </citation>
    <scope>NUCLEOTIDE SEQUENCE</scope>
    <source>
        <strain evidence="3">PC9</strain>
    </source>
</reference>
<proteinExistence type="predicted"/>
<dbReference type="GeneID" id="59380156"/>
<dbReference type="EMBL" id="JACETU010000008">
    <property type="protein sequence ID" value="KAF7422183.1"/>
    <property type="molecule type" value="Genomic_DNA"/>
</dbReference>
<name>A0A8H6ZPB8_PLEOS</name>
<feature type="compositionally biased region" description="Gly residues" evidence="1">
    <location>
        <begin position="403"/>
        <end position="412"/>
    </location>
</feature>
<dbReference type="PANTHER" id="PTHR39639:SF1">
    <property type="entry name" value="DUF262 DOMAIN-CONTAINING PROTEIN"/>
    <property type="match status" value="1"/>
</dbReference>
<feature type="compositionally biased region" description="Low complexity" evidence="1">
    <location>
        <begin position="467"/>
        <end position="482"/>
    </location>
</feature>
<feature type="compositionally biased region" description="Polar residues" evidence="1">
    <location>
        <begin position="437"/>
        <end position="448"/>
    </location>
</feature>
<dbReference type="InterPro" id="IPR004919">
    <property type="entry name" value="GmrSD_N"/>
</dbReference>
<sequence>MESDYSDLTDLDDFEEDADYGKSKKTKTSKTGKGAAVGGYRIRHALKVPRATTYTAQALYDQIHSSDINLEPEYQRAVVWPESKQIGLIDSVFRNFYIPPVIFAVTPYEDGSESKTCIDGKQRLTSIHRFMDGLVHRDPHTGEKLWYKDASAPGASTKTRKKLLPEKYRRLFSNKQIVCVEYADITSSDEREIFQRVQLGMALTPAEKLQVINTSRASYVRDLLKDYVDDEERGLAGDDLDWDRSRGADFRCLAQTVHLITKWKEVTTVASIPQLEKWLSSSEPLEDALQQRIRDVYDLFRDLVHDAKLNKVFKKPTKISPVEFVIIPVLISACGERMGMAQLSAAIGKMRDEVRKAHVDIRMNSRVSKWMLEYVEKLAQETKGKVSDGLSAMAEKRAAAAASGGGGGGGGGGKRKRQEVDDDSGSETEYKPRKTGNPGSNSNQTEQPNGKVAAPPVAAPAPKKDPAPTSTSTTSGAPTTASRRVDRLAAVRMAKEMAANTRNISAKAVANGSNNAPTNIANTPTNTNTSNTSTTTNTTHTPLSQVPPHPMQQPTASQMMSMPMPPYASPLPMSPNPQAMSIPMPMMPPGVINSSLISQLWGQFQQQPMAAFNPALMSLQPQDSKSLGSAPPPSQHQQPHQSQQQPPLQRQPNAPQTHPLPPHPQQGEYRYGPNVSSNTDPPRGPRGSTVVGGQQGHFKGPVDSGWGSRGGGGGGGGR</sequence>
<dbReference type="Proteomes" id="UP000623687">
    <property type="component" value="Unassembled WGS sequence"/>
</dbReference>
<dbReference type="AlphaFoldDB" id="A0A8H6ZPB8"/>
<comment type="caution">
    <text evidence="3">The sequence shown here is derived from an EMBL/GenBank/DDBJ whole genome shotgun (WGS) entry which is preliminary data.</text>
</comment>
<feature type="region of interest" description="Disordered" evidence="1">
    <location>
        <begin position="401"/>
        <end position="484"/>
    </location>
</feature>
<feature type="compositionally biased region" description="Gly residues" evidence="1">
    <location>
        <begin position="707"/>
        <end position="718"/>
    </location>
</feature>